<keyword evidence="1" id="KW-0175">Coiled coil</keyword>
<accession>A0A6J4KN45</accession>
<sequence>MIAELMTARDIIGERPARKAIEEIFNVIHPAPPRTPLAEIFTVGTAAQFLPRVTSLSTLLRETDSHEQALARLDRAIEAAERVRDGVLAELYEQLRPLERSYRLLDLFFDNAEVRDPVQRPPVEFYLFNADPGAIRDGASSTIAAVDEFVQSRNDSFNFRQFICNLVVPGYVPDPVRARLEEIASQWGMLLVGDLRDEPSFRALSDQFRTDGGAYEFLKRAEDRAAADVVVAGWVKLRDRHWFEEGEGDADLYGPASLLFAGALARTDRTSGGGIAQGPVGMIFGHLRGAERARIEPRISQMEHLSMERQIVSIIRNEDNQLCFVGSRSQAQDPDGVLKFFTSYRILRYLERRIAVYLRRVAEQRLTRDLVKEQVRNPVEEFLDSEKRKGTIYNFDLEIDMDEAKLARGVLDIHLEVVPVGPAEQFVLKIDTPPFQDAREAAR</sequence>
<dbReference type="AlphaFoldDB" id="A0A6J4KN45"/>
<organism evidence="2">
    <name type="scientific">uncultured Gemmatimonadota bacterium</name>
    <dbReference type="NCBI Taxonomy" id="203437"/>
    <lineage>
        <taxon>Bacteria</taxon>
        <taxon>Pseudomonadati</taxon>
        <taxon>Gemmatimonadota</taxon>
        <taxon>environmental samples</taxon>
    </lineage>
</organism>
<dbReference type="InterPro" id="IPR035576">
    <property type="entry name" value="T6SS_TssC"/>
</dbReference>
<proteinExistence type="predicted"/>
<dbReference type="GO" id="GO:0033104">
    <property type="term" value="C:type VI protein secretion system complex"/>
    <property type="evidence" value="ECO:0007669"/>
    <property type="project" value="InterPro"/>
</dbReference>
<dbReference type="GO" id="GO:0033103">
    <property type="term" value="P:protein secretion by the type VI secretion system"/>
    <property type="evidence" value="ECO:0007669"/>
    <property type="project" value="InterPro"/>
</dbReference>
<protein>
    <submittedName>
        <fullName evidence="2">Uncharacterized protein</fullName>
    </submittedName>
</protein>
<evidence type="ECO:0000256" key="1">
    <source>
        <dbReference type="SAM" id="Coils"/>
    </source>
</evidence>
<evidence type="ECO:0000313" key="2">
    <source>
        <dbReference type="EMBL" id="CAA9310661.1"/>
    </source>
</evidence>
<gene>
    <name evidence="2" type="ORF">AVDCRST_MAG68-1188</name>
</gene>
<reference evidence="2" key="1">
    <citation type="submission" date="2020-02" db="EMBL/GenBank/DDBJ databases">
        <authorList>
            <person name="Meier V. D."/>
        </authorList>
    </citation>
    <scope>NUCLEOTIDE SEQUENCE</scope>
    <source>
        <strain evidence="2">AVDCRST_MAG68</strain>
    </source>
</reference>
<dbReference type="Pfam" id="PF17541">
    <property type="entry name" value="TssC"/>
    <property type="match status" value="1"/>
</dbReference>
<name>A0A6J4KN45_9BACT</name>
<feature type="coiled-coil region" evidence="1">
    <location>
        <begin position="63"/>
        <end position="90"/>
    </location>
</feature>
<dbReference type="EMBL" id="CADCTW010000067">
    <property type="protein sequence ID" value="CAA9310661.1"/>
    <property type="molecule type" value="Genomic_DNA"/>
</dbReference>